<evidence type="ECO:0000313" key="3">
    <source>
        <dbReference type="Proteomes" id="UP001346869"/>
    </source>
</evidence>
<reference evidence="2 3" key="1">
    <citation type="journal article" date="2023" name="Genes (Basel)">
        <title>Chromosome-Level Genome Assembly and Circadian Gene Repertoire of the Patagonia Blennie Eleginops maclovinus-The Closest Ancestral Proxy of Antarctic Cryonotothenioids.</title>
        <authorList>
            <person name="Cheng C.C."/>
            <person name="Rivera-Colon A.G."/>
            <person name="Minhas B.F."/>
            <person name="Wilson L."/>
            <person name="Rayamajhi N."/>
            <person name="Vargas-Chacoff L."/>
            <person name="Catchen J.M."/>
        </authorList>
    </citation>
    <scope>NUCLEOTIDE SEQUENCE [LARGE SCALE GENOMIC DNA]</scope>
    <source>
        <strain evidence="2">JMC-PN-2008</strain>
    </source>
</reference>
<organism evidence="2 3">
    <name type="scientific">Eleginops maclovinus</name>
    <name type="common">Patagonian blennie</name>
    <name type="synonym">Eleginus maclovinus</name>
    <dbReference type="NCBI Taxonomy" id="56733"/>
    <lineage>
        <taxon>Eukaryota</taxon>
        <taxon>Metazoa</taxon>
        <taxon>Chordata</taxon>
        <taxon>Craniata</taxon>
        <taxon>Vertebrata</taxon>
        <taxon>Euteleostomi</taxon>
        <taxon>Actinopterygii</taxon>
        <taxon>Neopterygii</taxon>
        <taxon>Teleostei</taxon>
        <taxon>Neoteleostei</taxon>
        <taxon>Acanthomorphata</taxon>
        <taxon>Eupercaria</taxon>
        <taxon>Perciformes</taxon>
        <taxon>Notothenioidei</taxon>
        <taxon>Eleginopidae</taxon>
        <taxon>Eleginops</taxon>
    </lineage>
</organism>
<dbReference type="Proteomes" id="UP001346869">
    <property type="component" value="Unassembled WGS sequence"/>
</dbReference>
<reference evidence="2 3" key="2">
    <citation type="journal article" date="2023" name="Mol. Biol. Evol.">
        <title>Genomics of Secondarily Temperate Adaptation in the Only Non-Antarctic Icefish.</title>
        <authorList>
            <person name="Rivera-Colon A.G."/>
            <person name="Rayamajhi N."/>
            <person name="Minhas B.F."/>
            <person name="Madrigal G."/>
            <person name="Bilyk K.T."/>
            <person name="Yoon V."/>
            <person name="Hune M."/>
            <person name="Gregory S."/>
            <person name="Cheng C.H.C."/>
            <person name="Catchen J.M."/>
        </authorList>
    </citation>
    <scope>NUCLEOTIDE SEQUENCE [LARGE SCALE GENOMIC DNA]</scope>
    <source>
        <strain evidence="2">JMC-PN-2008</strain>
    </source>
</reference>
<feature type="region of interest" description="Disordered" evidence="1">
    <location>
        <begin position="91"/>
        <end position="230"/>
    </location>
</feature>
<feature type="region of interest" description="Disordered" evidence="1">
    <location>
        <begin position="281"/>
        <end position="449"/>
    </location>
</feature>
<feature type="compositionally biased region" description="Basic and acidic residues" evidence="1">
    <location>
        <begin position="16"/>
        <end position="27"/>
    </location>
</feature>
<dbReference type="AlphaFoldDB" id="A0AAN7Y0L2"/>
<feature type="compositionally biased region" description="Basic and acidic residues" evidence="1">
    <location>
        <begin position="393"/>
        <end position="407"/>
    </location>
</feature>
<feature type="compositionally biased region" description="Basic and acidic residues" evidence="1">
    <location>
        <begin position="325"/>
        <end position="339"/>
    </location>
</feature>
<accession>A0AAN7Y0L2</accession>
<feature type="compositionally biased region" description="Basic and acidic residues" evidence="1">
    <location>
        <begin position="347"/>
        <end position="361"/>
    </location>
</feature>
<feature type="compositionally biased region" description="Basic and acidic residues" evidence="1">
    <location>
        <begin position="298"/>
        <end position="312"/>
    </location>
</feature>
<feature type="compositionally biased region" description="Basic and acidic residues" evidence="1">
    <location>
        <begin position="416"/>
        <end position="425"/>
    </location>
</feature>
<name>A0AAN7Y0L2_ELEMC</name>
<feature type="compositionally biased region" description="Basic and acidic residues" evidence="1">
    <location>
        <begin position="103"/>
        <end position="118"/>
    </location>
</feature>
<feature type="compositionally biased region" description="Acidic residues" evidence="1">
    <location>
        <begin position="281"/>
        <end position="297"/>
    </location>
</feature>
<feature type="region of interest" description="Disordered" evidence="1">
    <location>
        <begin position="1"/>
        <end position="74"/>
    </location>
</feature>
<feature type="compositionally biased region" description="Basic and acidic residues" evidence="1">
    <location>
        <begin position="135"/>
        <end position="149"/>
    </location>
</feature>
<protein>
    <submittedName>
        <fullName evidence="2">Uncharacterized protein</fullName>
    </submittedName>
</protein>
<feature type="compositionally biased region" description="Basic and acidic residues" evidence="1">
    <location>
        <begin position="41"/>
        <end position="62"/>
    </location>
</feature>
<gene>
    <name evidence="2" type="ORF">PBY51_018534</name>
</gene>
<sequence>MFSWVVKVVPKPPEPPPKKVEEQKLEKPVAPPPAATPPPSQEKRVTFVDECKQEALKDDKQEVQAAGENGPEPVAQSGVFMWFNSSVPKPALSPNLCRANSITKEENTTTSKPEDEKGMIAWISGGLEKVVPQPDLKRKETPAEPEQHTEASAAAPEKPAEPQITVEEREEHTHSRPLPPRMMDWIKQGLEKVVPQPESRPKAEAPAAAKAPEPAPEPKAANTEKSLKEGELKANIMGWVVSELGRMLPQPALKMDAGGDEVQNISIVQQKTDLLLEDVEQEVEQDVEQEVEQDENIDDKQNEKKLQSRDAETQMDQSTPVMHSAKKEAEEANLEERPQQDPLEAARIAEEIARRAAEEAVRQLQMEQSAKSMEMLPVCHEQLPNIQEEENEDLKSVKEDSPAEEKTSPPSTHVEPASEKRDLESPKTIPPEPESPTAETTTTDQVEAAESECGVPEVCIPIKSFLLRFPLAAECLERGRKLMHDHNLAPPALSMPTPPPELAMLTQELQQLSTQARQCCTSIASRLARLNPNSQHPQQP</sequence>
<proteinExistence type="predicted"/>
<feature type="compositionally biased region" description="Pro residues" evidence="1">
    <location>
        <begin position="29"/>
        <end position="40"/>
    </location>
</feature>
<dbReference type="EMBL" id="JAUZQC010000003">
    <property type="protein sequence ID" value="KAK5873498.1"/>
    <property type="molecule type" value="Genomic_DNA"/>
</dbReference>
<keyword evidence="3" id="KW-1185">Reference proteome</keyword>
<comment type="caution">
    <text evidence="2">The sequence shown here is derived from an EMBL/GenBank/DDBJ whole genome shotgun (WGS) entry which is preliminary data.</text>
</comment>
<evidence type="ECO:0000256" key="1">
    <source>
        <dbReference type="SAM" id="MobiDB-lite"/>
    </source>
</evidence>
<evidence type="ECO:0000313" key="2">
    <source>
        <dbReference type="EMBL" id="KAK5873498.1"/>
    </source>
</evidence>